<gene>
    <name evidence="1" type="ORF">WAX78_11595</name>
</gene>
<dbReference type="Proteomes" id="UP001367922">
    <property type="component" value="Unassembled WGS sequence"/>
</dbReference>
<protein>
    <submittedName>
        <fullName evidence="1">DUF3978 family protein</fullName>
    </submittedName>
</protein>
<organism evidence="1 2">
    <name type="scientific">Bacillus yunxiaonensis</name>
    <dbReference type="NCBI Taxonomy" id="3127665"/>
    <lineage>
        <taxon>Bacteria</taxon>
        <taxon>Bacillati</taxon>
        <taxon>Bacillota</taxon>
        <taxon>Bacilli</taxon>
        <taxon>Bacillales</taxon>
        <taxon>Bacillaceae</taxon>
        <taxon>Bacillus</taxon>
    </lineage>
</organism>
<evidence type="ECO:0000313" key="2">
    <source>
        <dbReference type="Proteomes" id="UP001367922"/>
    </source>
</evidence>
<comment type="caution">
    <text evidence="1">The sequence shown here is derived from an EMBL/GenBank/DDBJ whole genome shotgun (WGS) entry which is preliminary data.</text>
</comment>
<keyword evidence="2" id="KW-1185">Reference proteome</keyword>
<dbReference type="RefSeq" id="WP_336482422.1">
    <property type="nucleotide sequence ID" value="NZ_JBAWSV010000003.1"/>
</dbReference>
<sequence length="148" mass="17184">MELQIHTAIQQQIQNFSDQTTIHFQLEELDELTDTKLKSTTLSIAINKEVLQFQVIKQTGISNTNTYRKTYAIPIKAFDYLLVSTQEDSDQMNAHIQVFGHHGEFLLNEKLSLQHVDNIHTNRSKFTDFFMTLNESVTKYISEYNPSI</sequence>
<dbReference type="Pfam" id="PF13123">
    <property type="entry name" value="DUF3978"/>
    <property type="match status" value="1"/>
</dbReference>
<proteinExistence type="predicted"/>
<dbReference type="EMBL" id="JBAWSV010000003">
    <property type="protein sequence ID" value="MEI4830097.1"/>
    <property type="molecule type" value="Genomic_DNA"/>
</dbReference>
<reference evidence="1 2" key="1">
    <citation type="submission" date="2024-01" db="EMBL/GenBank/DDBJ databases">
        <title>Seven novel Bacillus-like species.</title>
        <authorList>
            <person name="Liu G."/>
        </authorList>
    </citation>
    <scope>NUCLEOTIDE SEQUENCE [LARGE SCALE GENOMIC DNA]</scope>
    <source>
        <strain evidence="1 2">FJAT-53711</strain>
    </source>
</reference>
<accession>A0ABU8FY23</accession>
<evidence type="ECO:0000313" key="1">
    <source>
        <dbReference type="EMBL" id="MEI4830097.1"/>
    </source>
</evidence>
<name>A0ABU8FY23_9BACI</name>
<dbReference type="InterPro" id="IPR025010">
    <property type="entry name" value="DUF3978"/>
</dbReference>